<feature type="transmembrane region" description="Helical" evidence="6">
    <location>
        <begin position="135"/>
        <end position="158"/>
    </location>
</feature>
<evidence type="ECO:0000256" key="1">
    <source>
        <dbReference type="ARBA" id="ARBA00004141"/>
    </source>
</evidence>
<feature type="transmembrane region" description="Helical" evidence="6">
    <location>
        <begin position="353"/>
        <end position="376"/>
    </location>
</feature>
<reference evidence="8 9" key="1">
    <citation type="submission" date="2016-11" db="EMBL/GenBank/DDBJ databases">
        <authorList>
            <person name="Jaros S."/>
            <person name="Januszkiewicz K."/>
            <person name="Wedrychowicz H."/>
        </authorList>
    </citation>
    <scope>NUCLEOTIDE SEQUENCE [LARGE SCALE GENOMIC DNA]</scope>
    <source>
        <strain evidence="8 9">DSM 5091</strain>
    </source>
</reference>
<sequence length="461" mass="49373">MRTSTSHSATLLVVCVAHFLMPFMMSAVGVALPAMGREFNASAMQLGLVETTYVLSASIFLLAMGRAGDIHGRRKVFQFGVLFFTVTGGIISQAWSIEAVIALRFLQGMGGAMVMATSMAMVVSTFPPSERGKALGIAVASVYAGISCGPFIGGMLVAGLGWRSIFYLLAPLGLFTFFVARLKMHDEWAEAAGEPFDWVGLLIYGPSILLLVAGVSNLSRGPWAWGLLVAANIGFALFLWWETRCKHPILNIDLLRHNRVFALSNLAALFNYAATFGVTFFLSLYLQYVKGMGPHQAGTVLITQPIVQTLLSPFCGRLSDRVPASYVATSGMALCAVGLAFAANLSADSGLSHVLVLLVFLGAGFACFSSPNVSIIMGSVEPRDLGVASGMNSSMRTLGMMTSMMIITLVFSYLMHGQPVTAETQPDFLASMHWALLIFCALCVIGIGCSFGRFTRSPETR</sequence>
<dbReference type="PROSITE" id="PS50850">
    <property type="entry name" value="MFS"/>
    <property type="match status" value="1"/>
</dbReference>
<feature type="transmembrane region" description="Helical" evidence="6">
    <location>
        <begin position="297"/>
        <end position="314"/>
    </location>
</feature>
<dbReference type="InterPro" id="IPR036259">
    <property type="entry name" value="MFS_trans_sf"/>
</dbReference>
<gene>
    <name evidence="8" type="ORF">SAMN02745165_03357</name>
</gene>
<feature type="transmembrane region" description="Helical" evidence="6">
    <location>
        <begin position="397"/>
        <end position="414"/>
    </location>
</feature>
<dbReference type="EMBL" id="FQZT01000020">
    <property type="protein sequence ID" value="SHJ85538.1"/>
    <property type="molecule type" value="Genomic_DNA"/>
</dbReference>
<dbReference type="Proteomes" id="UP000184171">
    <property type="component" value="Unassembled WGS sequence"/>
</dbReference>
<dbReference type="RefSeq" id="WP_072909887.1">
    <property type="nucleotide sequence ID" value="NZ_FQZT01000020.1"/>
</dbReference>
<keyword evidence="2" id="KW-0813">Transport</keyword>
<accession>A0A1M6MPY1</accession>
<name>A0A1M6MPY1_MALRU</name>
<keyword evidence="5 6" id="KW-0472">Membrane</keyword>
<dbReference type="GO" id="GO:0016020">
    <property type="term" value="C:membrane"/>
    <property type="evidence" value="ECO:0007669"/>
    <property type="project" value="UniProtKB-SubCell"/>
</dbReference>
<dbReference type="PRINTS" id="PR01036">
    <property type="entry name" value="TCRTETB"/>
</dbReference>
<feature type="transmembrane region" description="Helical" evidence="6">
    <location>
        <begin position="196"/>
        <end position="216"/>
    </location>
</feature>
<dbReference type="STRING" id="1122189.SAMN02745165_03357"/>
<evidence type="ECO:0000259" key="7">
    <source>
        <dbReference type="PROSITE" id="PS50850"/>
    </source>
</evidence>
<feature type="transmembrane region" description="Helical" evidence="6">
    <location>
        <begin position="164"/>
        <end position="184"/>
    </location>
</feature>
<dbReference type="InterPro" id="IPR020846">
    <property type="entry name" value="MFS_dom"/>
</dbReference>
<evidence type="ECO:0000256" key="5">
    <source>
        <dbReference type="ARBA" id="ARBA00023136"/>
    </source>
</evidence>
<organism evidence="8 9">
    <name type="scientific">Malonomonas rubra DSM 5091</name>
    <dbReference type="NCBI Taxonomy" id="1122189"/>
    <lineage>
        <taxon>Bacteria</taxon>
        <taxon>Pseudomonadati</taxon>
        <taxon>Thermodesulfobacteriota</taxon>
        <taxon>Desulfuromonadia</taxon>
        <taxon>Desulfuromonadales</taxon>
        <taxon>Geopsychrobacteraceae</taxon>
        <taxon>Malonomonas</taxon>
    </lineage>
</organism>
<evidence type="ECO:0000256" key="6">
    <source>
        <dbReference type="SAM" id="Phobius"/>
    </source>
</evidence>
<dbReference type="CDD" id="cd17321">
    <property type="entry name" value="MFS_MMR_MDR_like"/>
    <property type="match status" value="1"/>
</dbReference>
<comment type="subcellular location">
    <subcellularLocation>
        <location evidence="1">Membrane</location>
        <topology evidence="1">Multi-pass membrane protein</topology>
    </subcellularLocation>
</comment>
<dbReference type="Gene3D" id="1.20.1720.10">
    <property type="entry name" value="Multidrug resistance protein D"/>
    <property type="match status" value="1"/>
</dbReference>
<dbReference type="GO" id="GO:0022857">
    <property type="term" value="F:transmembrane transporter activity"/>
    <property type="evidence" value="ECO:0007669"/>
    <property type="project" value="InterPro"/>
</dbReference>
<evidence type="ECO:0000313" key="9">
    <source>
        <dbReference type="Proteomes" id="UP000184171"/>
    </source>
</evidence>
<dbReference type="SUPFAM" id="SSF103473">
    <property type="entry name" value="MFS general substrate transporter"/>
    <property type="match status" value="1"/>
</dbReference>
<feature type="transmembrane region" description="Helical" evidence="6">
    <location>
        <begin position="222"/>
        <end position="241"/>
    </location>
</feature>
<keyword evidence="3 6" id="KW-0812">Transmembrane</keyword>
<keyword evidence="9" id="KW-1185">Reference proteome</keyword>
<dbReference type="AlphaFoldDB" id="A0A1M6MPY1"/>
<protein>
    <submittedName>
        <fullName evidence="8">Drug resistance transporter, EmrB/QacA subfamily</fullName>
    </submittedName>
</protein>
<keyword evidence="4 6" id="KW-1133">Transmembrane helix</keyword>
<dbReference type="Gene3D" id="1.20.1250.20">
    <property type="entry name" value="MFS general substrate transporter like domains"/>
    <property type="match status" value="1"/>
</dbReference>
<feature type="domain" description="Major facilitator superfamily (MFS) profile" evidence="7">
    <location>
        <begin position="10"/>
        <end position="458"/>
    </location>
</feature>
<dbReference type="PANTHER" id="PTHR42718">
    <property type="entry name" value="MAJOR FACILITATOR SUPERFAMILY MULTIDRUG TRANSPORTER MFSC"/>
    <property type="match status" value="1"/>
</dbReference>
<feature type="transmembrane region" description="Helical" evidence="6">
    <location>
        <begin position="326"/>
        <end position="347"/>
    </location>
</feature>
<feature type="transmembrane region" description="Helical" evidence="6">
    <location>
        <begin position="43"/>
        <end position="64"/>
    </location>
</feature>
<feature type="transmembrane region" description="Helical" evidence="6">
    <location>
        <begin position="434"/>
        <end position="454"/>
    </location>
</feature>
<feature type="transmembrane region" description="Helical" evidence="6">
    <location>
        <begin position="262"/>
        <end position="285"/>
    </location>
</feature>
<dbReference type="OrthoDB" id="9807274at2"/>
<dbReference type="Pfam" id="PF07690">
    <property type="entry name" value="MFS_1"/>
    <property type="match status" value="2"/>
</dbReference>
<evidence type="ECO:0000256" key="3">
    <source>
        <dbReference type="ARBA" id="ARBA00022692"/>
    </source>
</evidence>
<feature type="transmembrane region" description="Helical" evidence="6">
    <location>
        <begin position="76"/>
        <end position="95"/>
    </location>
</feature>
<evidence type="ECO:0000313" key="8">
    <source>
        <dbReference type="EMBL" id="SHJ85538.1"/>
    </source>
</evidence>
<dbReference type="PANTHER" id="PTHR42718:SF9">
    <property type="entry name" value="MAJOR FACILITATOR SUPERFAMILY MULTIDRUG TRANSPORTER MFSC"/>
    <property type="match status" value="1"/>
</dbReference>
<evidence type="ECO:0000256" key="4">
    <source>
        <dbReference type="ARBA" id="ARBA00022989"/>
    </source>
</evidence>
<evidence type="ECO:0000256" key="2">
    <source>
        <dbReference type="ARBA" id="ARBA00022448"/>
    </source>
</evidence>
<proteinExistence type="predicted"/>
<dbReference type="InterPro" id="IPR011701">
    <property type="entry name" value="MFS"/>
</dbReference>
<feature type="transmembrane region" description="Helical" evidence="6">
    <location>
        <begin position="101"/>
        <end position="123"/>
    </location>
</feature>